<dbReference type="EMBL" id="BDOR01000001">
    <property type="protein sequence ID" value="GBF00899.1"/>
    <property type="molecule type" value="Genomic_DNA"/>
</dbReference>
<dbReference type="Proteomes" id="UP000236162">
    <property type="component" value="Unassembled WGS sequence"/>
</dbReference>
<proteinExistence type="predicted"/>
<dbReference type="EMBL" id="SEHH01000058">
    <property type="protein sequence ID" value="TBX42432.1"/>
    <property type="molecule type" value="Genomic_DNA"/>
</dbReference>
<evidence type="ECO:0000313" key="6">
    <source>
        <dbReference type="Proteomes" id="UP000277896"/>
    </source>
</evidence>
<keyword evidence="1" id="KW-0472">Membrane</keyword>
<reference evidence="4 7" key="3">
    <citation type="submission" date="2019-01" db="EMBL/GenBank/DDBJ databases">
        <title>Draft genome sequence of Lactobacillus paraplantarum OSY-TC318, a Producer of the novel lantibiotic Paraplantaracin TC318.</title>
        <authorList>
            <person name="Hussein W.E."/>
            <person name="Huang E."/>
            <person name="Yousef A.E."/>
        </authorList>
    </citation>
    <scope>NUCLEOTIDE SEQUENCE [LARGE SCALE GENOMIC DNA]</scope>
    <source>
        <strain evidence="4 7">OSY-TC318</strain>
    </source>
</reference>
<sequence>MMRQLTIIFWSVLFGEVIGYIGGALEQLDYNFGEIGIVAAVFALVVVNSITYITNHSQPAKGSDNK</sequence>
<dbReference type="AlphaFoldDB" id="A0A098R639"/>
<dbReference type="InterPro" id="IPR021324">
    <property type="entry name" value="DUF2929"/>
</dbReference>
<accession>A0A098R639</accession>
<evidence type="ECO:0000313" key="2">
    <source>
        <dbReference type="EMBL" id="AYJ38738.1"/>
    </source>
</evidence>
<dbReference type="EMBL" id="CP032744">
    <property type="protein sequence ID" value="AYJ38738.1"/>
    <property type="molecule type" value="Genomic_DNA"/>
</dbReference>
<dbReference type="eggNOG" id="ENOG502ZXI7">
    <property type="taxonomic scope" value="Bacteria"/>
</dbReference>
<gene>
    <name evidence="4" type="ORF">EUZ87_08210</name>
    <name evidence="2" type="ORF">LP667_07900</name>
    <name evidence="3" type="ORF">LPPLD21_00401</name>
</gene>
<dbReference type="HOGENOM" id="CLU_174715_1_1_9"/>
<dbReference type="Proteomes" id="UP000292648">
    <property type="component" value="Unassembled WGS sequence"/>
</dbReference>
<dbReference type="RefSeq" id="WP_021731614.1">
    <property type="nucleotide sequence ID" value="NZ_AVAI01000120.1"/>
</dbReference>
<evidence type="ECO:0000256" key="1">
    <source>
        <dbReference type="SAM" id="Phobius"/>
    </source>
</evidence>
<dbReference type="KEGG" id="lpx:ASU28_08350"/>
<dbReference type="GeneID" id="79807446"/>
<organism evidence="4 7">
    <name type="scientific">Lactiplantibacillus paraplantarum</name>
    <dbReference type="NCBI Taxonomy" id="60520"/>
    <lineage>
        <taxon>Bacteria</taxon>
        <taxon>Bacillati</taxon>
        <taxon>Bacillota</taxon>
        <taxon>Bacilli</taxon>
        <taxon>Lactobacillales</taxon>
        <taxon>Lactobacillaceae</taxon>
        <taxon>Lactiplantibacillus</taxon>
    </lineage>
</organism>
<keyword evidence="1" id="KW-0812">Transmembrane</keyword>
<evidence type="ECO:0000313" key="3">
    <source>
        <dbReference type="EMBL" id="GBF00899.1"/>
    </source>
</evidence>
<name>A0A098R639_9LACO</name>
<reference evidence="3 5" key="1">
    <citation type="submission" date="2017-04" db="EMBL/GenBank/DDBJ databases">
        <title>In vitro and in silico characterization of Lactobacillus paraplantarum D2-1, a starter culture for soymilk fermentation.</title>
        <authorList>
            <person name="Endo A."/>
            <person name="Sasaki F."/>
            <person name="Maeno S."/>
            <person name="Kanesaki Y."/>
            <person name="Kubota E."/>
            <person name="Torres G.A."/>
            <person name="Tomita S."/>
            <person name="Nakagawa J."/>
        </authorList>
    </citation>
    <scope>NUCLEOTIDE SEQUENCE [LARGE SCALE GENOMIC DNA]</scope>
    <source>
        <strain evidence="3 5">D2-1</strain>
    </source>
</reference>
<evidence type="ECO:0000313" key="5">
    <source>
        <dbReference type="Proteomes" id="UP000236162"/>
    </source>
</evidence>
<dbReference type="Pfam" id="PF11151">
    <property type="entry name" value="DUF2929"/>
    <property type="match status" value="1"/>
</dbReference>
<keyword evidence="1" id="KW-1133">Transmembrane helix</keyword>
<dbReference type="Proteomes" id="UP000277896">
    <property type="component" value="Chromosome"/>
</dbReference>
<reference evidence="2 6" key="2">
    <citation type="submission" date="2018-10" db="EMBL/GenBank/DDBJ databases">
        <title>Genome seuquencing of Lactobacillus species.</title>
        <authorList>
            <person name="Baek C."/>
            <person name="Yi H."/>
        </authorList>
    </citation>
    <scope>NUCLEOTIDE SEQUENCE [LARGE SCALE GENOMIC DNA]</scope>
    <source>
        <strain evidence="2 6">DSM 10667</strain>
    </source>
</reference>
<evidence type="ECO:0000313" key="4">
    <source>
        <dbReference type="EMBL" id="TBX42432.1"/>
    </source>
</evidence>
<evidence type="ECO:0000313" key="7">
    <source>
        <dbReference type="Proteomes" id="UP000292648"/>
    </source>
</evidence>
<keyword evidence="5" id="KW-1185">Reference proteome</keyword>
<protein>
    <submittedName>
        <fullName evidence="4">DUF2929 family protein</fullName>
    </submittedName>
</protein>
<feature type="transmembrane region" description="Helical" evidence="1">
    <location>
        <begin position="35"/>
        <end position="53"/>
    </location>
</feature>